<keyword evidence="6" id="KW-1015">Disulfide bond</keyword>
<accession>A0A2T7NGQ1</accession>
<proteinExistence type="inferred from homology"/>
<evidence type="ECO:0000313" key="9">
    <source>
        <dbReference type="EMBL" id="PVD20357.1"/>
    </source>
</evidence>
<keyword evidence="3" id="KW-0645">Protease</keyword>
<evidence type="ECO:0000256" key="4">
    <source>
        <dbReference type="ARBA" id="ARBA00022801"/>
    </source>
</evidence>
<keyword evidence="2" id="KW-0964">Secreted</keyword>
<name>A0A2T7NGQ1_POMCA</name>
<evidence type="ECO:0000256" key="1">
    <source>
        <dbReference type="ARBA" id="ARBA00004613"/>
    </source>
</evidence>
<comment type="caution">
    <text evidence="9">The sequence shown here is derived from an EMBL/GenBank/DDBJ whole genome shotgun (WGS) entry which is preliminary data.</text>
</comment>
<dbReference type="PANTHER" id="PTHR24264">
    <property type="entry name" value="TRYPSIN-RELATED"/>
    <property type="match status" value="1"/>
</dbReference>
<dbReference type="AlphaFoldDB" id="A0A2T7NGQ1"/>
<keyword evidence="4" id="KW-0378">Hydrolase</keyword>
<dbReference type="GO" id="GO:0004252">
    <property type="term" value="F:serine-type endopeptidase activity"/>
    <property type="evidence" value="ECO:0007669"/>
    <property type="project" value="InterPro"/>
</dbReference>
<comment type="similarity">
    <text evidence="7">Belongs to the peptidase S1 family. CLIP subfamily.</text>
</comment>
<dbReference type="GO" id="GO:0005615">
    <property type="term" value="C:extracellular space"/>
    <property type="evidence" value="ECO:0007669"/>
    <property type="project" value="TreeGrafter"/>
</dbReference>
<dbReference type="Pfam" id="PF00089">
    <property type="entry name" value="Trypsin"/>
    <property type="match status" value="1"/>
</dbReference>
<dbReference type="InterPro" id="IPR050127">
    <property type="entry name" value="Serine_Proteases_S1"/>
</dbReference>
<sequence length="117" mass="12500">MYPDVRRYSVLRAVNAPYEQNDLQKVSLPIVPLSQCLAAYGSNMLVSDINICAGDVKVGGIDACLGDSGGPLMCYQNGAYFLYGTVSFGKGCAEPGFPGVYANIANPEINAWIRSNL</sequence>
<evidence type="ECO:0000256" key="7">
    <source>
        <dbReference type="ARBA" id="ARBA00024195"/>
    </source>
</evidence>
<dbReference type="InterPro" id="IPR009003">
    <property type="entry name" value="Peptidase_S1_PA"/>
</dbReference>
<dbReference type="Proteomes" id="UP000245119">
    <property type="component" value="Linkage Group LG12"/>
</dbReference>
<dbReference type="PROSITE" id="PS50240">
    <property type="entry name" value="TRYPSIN_DOM"/>
    <property type="match status" value="1"/>
</dbReference>
<dbReference type="EMBL" id="PZQS01000012">
    <property type="protein sequence ID" value="PVD20357.1"/>
    <property type="molecule type" value="Genomic_DNA"/>
</dbReference>
<comment type="subcellular location">
    <subcellularLocation>
        <location evidence="1">Secreted</location>
    </subcellularLocation>
</comment>
<dbReference type="FunFam" id="2.40.10.10:FF:000002">
    <property type="entry name" value="Transmembrane protease serine"/>
    <property type="match status" value="1"/>
</dbReference>
<evidence type="ECO:0000256" key="5">
    <source>
        <dbReference type="ARBA" id="ARBA00022825"/>
    </source>
</evidence>
<dbReference type="InterPro" id="IPR043504">
    <property type="entry name" value="Peptidase_S1_PA_chymotrypsin"/>
</dbReference>
<reference evidence="9 10" key="1">
    <citation type="submission" date="2018-04" db="EMBL/GenBank/DDBJ databases">
        <title>The genome of golden apple snail Pomacea canaliculata provides insight into stress tolerance and invasive adaptation.</title>
        <authorList>
            <person name="Liu C."/>
            <person name="Liu B."/>
            <person name="Ren Y."/>
            <person name="Zhang Y."/>
            <person name="Wang H."/>
            <person name="Li S."/>
            <person name="Jiang F."/>
            <person name="Yin L."/>
            <person name="Zhang G."/>
            <person name="Qian W."/>
            <person name="Fan W."/>
        </authorList>
    </citation>
    <scope>NUCLEOTIDE SEQUENCE [LARGE SCALE GENOMIC DNA]</scope>
    <source>
        <strain evidence="9">SZHN2017</strain>
        <tissue evidence="9">Muscle</tissue>
    </source>
</reference>
<dbReference type="InterPro" id="IPR001254">
    <property type="entry name" value="Trypsin_dom"/>
</dbReference>
<dbReference type="SMART" id="SM00020">
    <property type="entry name" value="Tryp_SPc"/>
    <property type="match status" value="1"/>
</dbReference>
<keyword evidence="10" id="KW-1185">Reference proteome</keyword>
<keyword evidence="5" id="KW-0720">Serine protease</keyword>
<dbReference type="PROSITE" id="PS00135">
    <property type="entry name" value="TRYPSIN_SER"/>
    <property type="match status" value="1"/>
</dbReference>
<dbReference type="STRING" id="400727.A0A2T7NGQ1"/>
<evidence type="ECO:0000256" key="2">
    <source>
        <dbReference type="ARBA" id="ARBA00022525"/>
    </source>
</evidence>
<evidence type="ECO:0000256" key="3">
    <source>
        <dbReference type="ARBA" id="ARBA00022670"/>
    </source>
</evidence>
<evidence type="ECO:0000313" key="10">
    <source>
        <dbReference type="Proteomes" id="UP000245119"/>
    </source>
</evidence>
<dbReference type="OrthoDB" id="6052809at2759"/>
<gene>
    <name evidence="9" type="ORF">C0Q70_18511</name>
</gene>
<evidence type="ECO:0000256" key="6">
    <source>
        <dbReference type="ARBA" id="ARBA00023157"/>
    </source>
</evidence>
<protein>
    <recommendedName>
        <fullName evidence="8">Peptidase S1 domain-containing protein</fullName>
    </recommendedName>
</protein>
<evidence type="ECO:0000259" key="8">
    <source>
        <dbReference type="PROSITE" id="PS50240"/>
    </source>
</evidence>
<dbReference type="InterPro" id="IPR033116">
    <property type="entry name" value="TRYPSIN_SER"/>
</dbReference>
<dbReference type="SUPFAM" id="SSF50494">
    <property type="entry name" value="Trypsin-like serine proteases"/>
    <property type="match status" value="1"/>
</dbReference>
<dbReference type="Gene3D" id="2.40.10.10">
    <property type="entry name" value="Trypsin-like serine proteases"/>
    <property type="match status" value="1"/>
</dbReference>
<feature type="domain" description="Peptidase S1" evidence="8">
    <location>
        <begin position="1"/>
        <end position="117"/>
    </location>
</feature>
<organism evidence="9 10">
    <name type="scientific">Pomacea canaliculata</name>
    <name type="common">Golden apple snail</name>
    <dbReference type="NCBI Taxonomy" id="400727"/>
    <lineage>
        <taxon>Eukaryota</taxon>
        <taxon>Metazoa</taxon>
        <taxon>Spiralia</taxon>
        <taxon>Lophotrochozoa</taxon>
        <taxon>Mollusca</taxon>
        <taxon>Gastropoda</taxon>
        <taxon>Caenogastropoda</taxon>
        <taxon>Architaenioglossa</taxon>
        <taxon>Ampullarioidea</taxon>
        <taxon>Ampullariidae</taxon>
        <taxon>Pomacea</taxon>
    </lineage>
</organism>
<dbReference type="PANTHER" id="PTHR24264:SF65">
    <property type="entry name" value="SRCR DOMAIN-CONTAINING PROTEIN"/>
    <property type="match status" value="1"/>
</dbReference>
<dbReference type="GO" id="GO:0006508">
    <property type="term" value="P:proteolysis"/>
    <property type="evidence" value="ECO:0007669"/>
    <property type="project" value="UniProtKB-KW"/>
</dbReference>